<organism evidence="2 3">
    <name type="scientific">Massilia norwichensis</name>
    <dbReference type="NCBI Taxonomy" id="1442366"/>
    <lineage>
        <taxon>Bacteria</taxon>
        <taxon>Pseudomonadati</taxon>
        <taxon>Pseudomonadota</taxon>
        <taxon>Betaproteobacteria</taxon>
        <taxon>Burkholderiales</taxon>
        <taxon>Oxalobacteraceae</taxon>
        <taxon>Telluria group</taxon>
        <taxon>Massilia</taxon>
    </lineage>
</organism>
<dbReference type="InterPro" id="IPR010642">
    <property type="entry name" value="Invasion_prot_B"/>
</dbReference>
<sequence length="191" mass="20394">MRMVLRAIGLALALASGAAGAGPSAPDAPRQTRSERYGNWGMSCAVAAGDMGRAVERCMVSQLVMADPRKRQVVLGLTVDFVDSAAVPTLRARFSAQAEPRAGIGIKVDALPDMRLAITDCDARRCEAVGRLTPPVLKRLRAGKLAQFAYLQKDGRQVTLPLSLKGFGDALAALRQQQQDLARDPARQAAR</sequence>
<accession>A0ABT2A8J3</accession>
<dbReference type="EMBL" id="JANUGX010000017">
    <property type="protein sequence ID" value="MCS0590525.1"/>
    <property type="molecule type" value="Genomic_DNA"/>
</dbReference>
<proteinExistence type="predicted"/>
<dbReference type="RefSeq" id="WP_258846306.1">
    <property type="nucleotide sequence ID" value="NZ_JANUGX010000017.1"/>
</dbReference>
<feature type="chain" id="PRO_5046703087" evidence="1">
    <location>
        <begin position="22"/>
        <end position="191"/>
    </location>
</feature>
<name>A0ABT2A8J3_9BURK</name>
<dbReference type="Proteomes" id="UP001205560">
    <property type="component" value="Unassembled WGS sequence"/>
</dbReference>
<evidence type="ECO:0000313" key="3">
    <source>
        <dbReference type="Proteomes" id="UP001205560"/>
    </source>
</evidence>
<dbReference type="Pfam" id="PF06776">
    <property type="entry name" value="IalB"/>
    <property type="match status" value="1"/>
</dbReference>
<protein>
    <submittedName>
        <fullName evidence="2">Invasion associated locus B family protein</fullName>
    </submittedName>
</protein>
<comment type="caution">
    <text evidence="2">The sequence shown here is derived from an EMBL/GenBank/DDBJ whole genome shotgun (WGS) entry which is preliminary data.</text>
</comment>
<evidence type="ECO:0000313" key="2">
    <source>
        <dbReference type="EMBL" id="MCS0590525.1"/>
    </source>
</evidence>
<feature type="signal peptide" evidence="1">
    <location>
        <begin position="1"/>
        <end position="21"/>
    </location>
</feature>
<keyword evidence="1" id="KW-0732">Signal</keyword>
<dbReference type="InterPro" id="IPR038696">
    <property type="entry name" value="IalB_sf"/>
</dbReference>
<dbReference type="Gene3D" id="2.60.40.1880">
    <property type="entry name" value="Invasion associated locus B (IalB) protein"/>
    <property type="match status" value="1"/>
</dbReference>
<gene>
    <name evidence="2" type="ORF">NX782_15125</name>
</gene>
<reference evidence="2 3" key="1">
    <citation type="submission" date="2022-08" db="EMBL/GenBank/DDBJ databases">
        <title>Reclassification of Massilia species as members of the genera Telluria, Duganella, Pseudoduganella, Mokoshia gen. nov. and Zemynaea gen. nov. using orthogonal and non-orthogonal genome-based approaches.</title>
        <authorList>
            <person name="Bowman J.P."/>
        </authorList>
    </citation>
    <scope>NUCLEOTIDE SEQUENCE [LARGE SCALE GENOMIC DNA]</scope>
    <source>
        <strain evidence="2 3">LMG 28164</strain>
    </source>
</reference>
<keyword evidence="3" id="KW-1185">Reference proteome</keyword>
<evidence type="ECO:0000256" key="1">
    <source>
        <dbReference type="SAM" id="SignalP"/>
    </source>
</evidence>